<dbReference type="PROSITE" id="PS50880">
    <property type="entry name" value="TOPRIM"/>
    <property type="match status" value="1"/>
</dbReference>
<dbReference type="Proteomes" id="UP000236928">
    <property type="component" value="Unassembled WGS sequence"/>
</dbReference>
<dbReference type="CDD" id="cd03362">
    <property type="entry name" value="TOPRIM_TopoIA_TopoIII"/>
    <property type="match status" value="1"/>
</dbReference>
<dbReference type="InterPro" id="IPR013824">
    <property type="entry name" value="Topo_IA_cen_sub1"/>
</dbReference>
<comment type="similarity">
    <text evidence="2 7">Belongs to the type IA topoisomerase family.</text>
</comment>
<evidence type="ECO:0000313" key="11">
    <source>
        <dbReference type="Proteomes" id="UP000236928"/>
    </source>
</evidence>
<keyword evidence="5 7" id="KW-0238">DNA-binding</keyword>
<dbReference type="InterPro" id="IPR013497">
    <property type="entry name" value="Topo_IA_cen"/>
</dbReference>
<dbReference type="SMART" id="SM00436">
    <property type="entry name" value="TOP1Bc"/>
    <property type="match status" value="1"/>
</dbReference>
<dbReference type="GO" id="GO:0006281">
    <property type="term" value="P:DNA repair"/>
    <property type="evidence" value="ECO:0007669"/>
    <property type="project" value="TreeGrafter"/>
</dbReference>
<dbReference type="InterPro" id="IPR003601">
    <property type="entry name" value="Topo_IA_2"/>
</dbReference>
<evidence type="ECO:0000256" key="2">
    <source>
        <dbReference type="ARBA" id="ARBA00009446"/>
    </source>
</evidence>
<dbReference type="GO" id="GO:0006265">
    <property type="term" value="P:DNA topological change"/>
    <property type="evidence" value="ECO:0007669"/>
    <property type="project" value="InterPro"/>
</dbReference>
<keyword evidence="11" id="KW-1185">Reference proteome</keyword>
<dbReference type="PRINTS" id="PR00417">
    <property type="entry name" value="PRTPISMRASEI"/>
</dbReference>
<dbReference type="PROSITE" id="PS52039">
    <property type="entry name" value="TOPO_IA_2"/>
    <property type="match status" value="1"/>
</dbReference>
<evidence type="ECO:0000259" key="8">
    <source>
        <dbReference type="PROSITE" id="PS50880"/>
    </source>
</evidence>
<keyword evidence="6 7" id="KW-0413">Isomerase</keyword>
<dbReference type="InterPro" id="IPR013825">
    <property type="entry name" value="Topo_IA_cen_sub2"/>
</dbReference>
<comment type="caution">
    <text evidence="10">The sequence shown here is derived from an EMBL/GenBank/DDBJ whole genome shotgun (WGS) entry which is preliminary data.</text>
</comment>
<dbReference type="SUPFAM" id="SSF56712">
    <property type="entry name" value="Prokaryotic type I DNA topoisomerase"/>
    <property type="match status" value="1"/>
</dbReference>
<dbReference type="AlphaFoldDB" id="A0A2P4Z6P8"/>
<dbReference type="EC" id="5.6.2.1" evidence="3 7"/>
<keyword evidence="4 7" id="KW-0799">Topoisomerase</keyword>
<dbReference type="PANTHER" id="PTHR11390">
    <property type="entry name" value="PROKARYOTIC DNA TOPOISOMERASE"/>
    <property type="match status" value="1"/>
</dbReference>
<dbReference type="GO" id="GO:0003677">
    <property type="term" value="F:DNA binding"/>
    <property type="evidence" value="ECO:0007669"/>
    <property type="project" value="UniProtKB-KW"/>
</dbReference>
<proteinExistence type="inferred from homology"/>
<evidence type="ECO:0000256" key="7">
    <source>
        <dbReference type="RuleBase" id="RU362092"/>
    </source>
</evidence>
<dbReference type="Gene3D" id="1.10.290.10">
    <property type="entry name" value="Topoisomerase I, domain 4"/>
    <property type="match status" value="1"/>
</dbReference>
<dbReference type="Gene3D" id="3.40.50.140">
    <property type="match status" value="1"/>
</dbReference>
<dbReference type="Gene3D" id="2.70.20.10">
    <property type="entry name" value="Topoisomerase I, domain 3"/>
    <property type="match status" value="1"/>
</dbReference>
<dbReference type="EMBL" id="JIBK01000055">
    <property type="protein sequence ID" value="POM85709.1"/>
    <property type="molecule type" value="Genomic_DNA"/>
</dbReference>
<comment type="function">
    <text evidence="7">Introduces a single-strand break via transesterification at a target site in duplex DNA. Releases the supercoiling and torsional tension of DNA introduced during the DNA replication and transcription by transiently cleaving and rejoining one strand of the DNA duplex. The scissile phosphodiester is attacked by the catalytic tyrosine of the enzyme, resulting in the formation of a DNA-(5'-phosphotyrosyl)-enzyme intermediate and the expulsion of a 3'-OH DNA strand.</text>
</comment>
<protein>
    <recommendedName>
        <fullName evidence="3 7">DNA topoisomerase</fullName>
        <ecNumber evidence="3 7">5.6.2.1</ecNumber>
    </recommendedName>
</protein>
<feature type="domain" description="Toprim" evidence="8">
    <location>
        <begin position="47"/>
        <end position="195"/>
    </location>
</feature>
<reference evidence="10 11" key="1">
    <citation type="submission" date="2014-04" db="EMBL/GenBank/DDBJ databases">
        <title>Comparative Genomics of Cryptosporidium Species.</title>
        <authorList>
            <person name="Silva J.C."/>
            <person name="Su Q."/>
            <person name="Chalmers R."/>
            <person name="Chibucos M.C."/>
            <person name="Elwin K."/>
            <person name="Godinez A."/>
            <person name="Guo F."/>
            <person name="Huynh K."/>
            <person name="Orvis J."/>
            <person name="Ott S."/>
            <person name="Sadzewicz L."/>
            <person name="Sengamalay N."/>
            <person name="Shetty A."/>
            <person name="Sun M."/>
            <person name="Tallon L."/>
            <person name="Xiao L."/>
            <person name="Zhang H."/>
            <person name="Fraser C.M."/>
            <person name="Zhu G."/>
            <person name="Kissinger J."/>
            <person name="Widmer G."/>
        </authorList>
    </citation>
    <scope>NUCLEOTIDE SEQUENCE [LARGE SCALE GENOMIC DNA]</scope>
    <source>
        <strain evidence="10 11">UKMEL1</strain>
    </source>
</reference>
<dbReference type="Pfam" id="PF01131">
    <property type="entry name" value="Topoisom_bac"/>
    <property type="match status" value="1"/>
</dbReference>
<accession>A0A2P4Z6P8</accession>
<evidence type="ECO:0000256" key="1">
    <source>
        <dbReference type="ARBA" id="ARBA00000213"/>
    </source>
</evidence>
<dbReference type="PANTHER" id="PTHR11390:SF21">
    <property type="entry name" value="DNA TOPOISOMERASE 3-ALPHA"/>
    <property type="match status" value="1"/>
</dbReference>
<dbReference type="GO" id="GO:0006310">
    <property type="term" value="P:DNA recombination"/>
    <property type="evidence" value="ECO:0007669"/>
    <property type="project" value="TreeGrafter"/>
</dbReference>
<dbReference type="InterPro" id="IPR013826">
    <property type="entry name" value="Topo_IA_cen_sub3"/>
</dbReference>
<evidence type="ECO:0000256" key="3">
    <source>
        <dbReference type="ARBA" id="ARBA00012891"/>
    </source>
</evidence>
<dbReference type="OrthoDB" id="430051at2759"/>
<dbReference type="FunFam" id="1.10.290.10:FF:000001">
    <property type="entry name" value="DNA topoisomerase"/>
    <property type="match status" value="1"/>
</dbReference>
<gene>
    <name evidence="10" type="ORF">CmeUKMEL1_18775</name>
</gene>
<evidence type="ECO:0000256" key="5">
    <source>
        <dbReference type="ARBA" id="ARBA00023125"/>
    </source>
</evidence>
<dbReference type="SMART" id="SM00437">
    <property type="entry name" value="TOP1Ac"/>
    <property type="match status" value="1"/>
</dbReference>
<dbReference type="GO" id="GO:0031422">
    <property type="term" value="C:RecQ family helicase-topoisomerase III complex"/>
    <property type="evidence" value="ECO:0007669"/>
    <property type="project" value="TreeGrafter"/>
</dbReference>
<organism evidence="10 11">
    <name type="scientific">Cryptosporidium meleagridis</name>
    <dbReference type="NCBI Taxonomy" id="93969"/>
    <lineage>
        <taxon>Eukaryota</taxon>
        <taxon>Sar</taxon>
        <taxon>Alveolata</taxon>
        <taxon>Apicomplexa</taxon>
        <taxon>Conoidasida</taxon>
        <taxon>Coccidia</taxon>
        <taxon>Eucoccidiorida</taxon>
        <taxon>Eimeriorina</taxon>
        <taxon>Cryptosporidiidae</taxon>
        <taxon>Cryptosporidium</taxon>
    </lineage>
</organism>
<dbReference type="InterPro" id="IPR034144">
    <property type="entry name" value="TOPRIM_TopoIII"/>
</dbReference>
<dbReference type="GO" id="GO:0003917">
    <property type="term" value="F:DNA topoisomerase type I (single strand cut, ATP-independent) activity"/>
    <property type="evidence" value="ECO:0007669"/>
    <property type="project" value="UniProtKB-EC"/>
</dbReference>
<evidence type="ECO:0000256" key="6">
    <source>
        <dbReference type="ARBA" id="ARBA00023235"/>
    </source>
</evidence>
<feature type="domain" description="Topo IA-type catalytic" evidence="9">
    <location>
        <begin position="213"/>
        <end position="670"/>
    </location>
</feature>
<dbReference type="Pfam" id="PF01751">
    <property type="entry name" value="Toprim"/>
    <property type="match status" value="1"/>
</dbReference>
<dbReference type="InterPro" id="IPR000380">
    <property type="entry name" value="Topo_IA"/>
</dbReference>
<sequence length="815" mass="93653">MQKKDNANWFSYKKIRRKRTFKRDNNSLNYNSTNFLSNSCVRSDRKTILCVAEKNSVAKEIANILCPEFQSPKRLKSKSTTNVALYFPYEFCGDECNMIVTSVRGHLKQLGFASKYSDWGSVNPVVLLDLSTPVISSILPDCMGIADNLTYFSKISSYLILWLDCDREGENIAFEVLSICLNSNKNLITFRAHFSAITKFEINNAMKKLSFPNRALSDAVEARKEIDLRVGSSFTRFLTLRYSRLFPIPERTLSYGTCQFPTLGFVVNRYNRIINFREEDEWTITLEVRMKIHEVNSKEVSNIMFEWERGKLFDKLFTFIIYETCIENSNARIKEIVNNRILKRKPLPLNTVEMTKIASDKLKFSPIKCINIAENLYRKGYISYPRTETNNFSDSINISKYIKEQEKSSIFGSFASELLYFNGFSAPRKGCKDDGSHPPIHPVKCLNKEQASSSEEWLLYELITRHFLSSCSNDAVIMETIVKIDISGETFKTKGTVIIEENWLKIYYPFQRIKTKTLPTFNLGNLTFPYKLFLRKSKTVPPTFLSEAELIDLMDKNGIGTDATMHEHIEKIQVRQYVKKNSKSLLSPTALGVALYNGFELISKKMESNIDKAKLIGEAKSFYLNNISACNLMHFKIRQIIERSIEKIISGEYSRSYVVEQIAAFMKSIYVGMLEFISYLDSALNAYFPKWDARVVMINGKMVKQNISECGFCGSGINVYEIEKSLNGLPPITEEEGENIIRISKNAKLAICKSQSKIECNRPLFIPDFKSINITNEYCQFCSFKKIKIETHSSKKVSLCLYCFSNLEKSIYTEC</sequence>
<comment type="catalytic activity">
    <reaction evidence="1 7">
        <text>ATP-independent breakage of single-stranded DNA, followed by passage and rejoining.</text>
        <dbReference type="EC" id="5.6.2.1"/>
    </reaction>
</comment>
<dbReference type="InterPro" id="IPR023405">
    <property type="entry name" value="Topo_IA_core_domain"/>
</dbReference>
<evidence type="ECO:0000313" key="10">
    <source>
        <dbReference type="EMBL" id="POM85709.1"/>
    </source>
</evidence>
<dbReference type="FunFam" id="3.40.50.140:FF:000003">
    <property type="entry name" value="DNA topoisomerase"/>
    <property type="match status" value="1"/>
</dbReference>
<dbReference type="SMART" id="SM00493">
    <property type="entry name" value="TOPRIM"/>
    <property type="match status" value="1"/>
</dbReference>
<evidence type="ECO:0000259" key="9">
    <source>
        <dbReference type="PROSITE" id="PS52039"/>
    </source>
</evidence>
<dbReference type="VEuPathDB" id="CryptoDB:CmeUKMEL1_18775"/>
<dbReference type="GO" id="GO:0005634">
    <property type="term" value="C:nucleus"/>
    <property type="evidence" value="ECO:0007669"/>
    <property type="project" value="TreeGrafter"/>
</dbReference>
<dbReference type="Gene3D" id="1.10.460.10">
    <property type="entry name" value="Topoisomerase I, domain 2"/>
    <property type="match status" value="1"/>
</dbReference>
<evidence type="ECO:0000256" key="4">
    <source>
        <dbReference type="ARBA" id="ARBA00023029"/>
    </source>
</evidence>
<name>A0A2P4Z6P8_9CRYT</name>
<dbReference type="CDD" id="cd00186">
    <property type="entry name" value="TOP1Ac"/>
    <property type="match status" value="1"/>
</dbReference>
<dbReference type="InterPro" id="IPR003602">
    <property type="entry name" value="Topo_IA_DNA-bd_dom"/>
</dbReference>
<dbReference type="InterPro" id="IPR006171">
    <property type="entry name" value="TOPRIM_dom"/>
</dbReference>